<accession>A0A4V6Y1Y2</accession>
<evidence type="ECO:0000313" key="2">
    <source>
        <dbReference type="Proteomes" id="UP000304900"/>
    </source>
</evidence>
<organism evidence="1 2">
    <name type="scientific">Dyadobacter frigoris</name>
    <dbReference type="NCBI Taxonomy" id="2576211"/>
    <lineage>
        <taxon>Bacteria</taxon>
        <taxon>Pseudomonadati</taxon>
        <taxon>Bacteroidota</taxon>
        <taxon>Cytophagia</taxon>
        <taxon>Cytophagales</taxon>
        <taxon>Spirosomataceae</taxon>
        <taxon>Dyadobacter</taxon>
    </lineage>
</organism>
<comment type="caution">
    <text evidence="1">The sequence shown here is derived from an EMBL/GenBank/DDBJ whole genome shotgun (WGS) entry which is preliminary data.</text>
</comment>
<dbReference type="EMBL" id="SZVO01000008">
    <property type="protein sequence ID" value="TKT91003.1"/>
    <property type="molecule type" value="Genomic_DNA"/>
</dbReference>
<sequence length="213" mass="24381">MKKSMILTLLLLTGGFCHGQNFREWFRQNATQKKYLIEQIAHLKLYLELTEKGYKIAKEGLTTISDIKRGEFKLHKNRFDSLLIVNPNIGSYSRLQQITDLHGVVNQTCEKLPGELSATGTFDAAQLAYIKKVLAILYEDCQAILGGLFTVIRSGNASMTDDERIRRIELYYQQMQDNYTFAKSFAQQSRLLANQIRNEKAEIENSRALHGIN</sequence>
<evidence type="ECO:0000313" key="1">
    <source>
        <dbReference type="EMBL" id="TKT91003.1"/>
    </source>
</evidence>
<dbReference type="OrthoDB" id="673795at2"/>
<reference evidence="1 2" key="1">
    <citation type="submission" date="2019-05" db="EMBL/GenBank/DDBJ databases">
        <title>Dyadobacter AR-3-8 sp. nov., isolated from arctic soil.</title>
        <authorList>
            <person name="Chaudhary D.K."/>
        </authorList>
    </citation>
    <scope>NUCLEOTIDE SEQUENCE [LARGE SCALE GENOMIC DNA]</scope>
    <source>
        <strain evidence="1 2">AR-3-8</strain>
    </source>
</reference>
<dbReference type="AlphaFoldDB" id="A0A4V6Y1Y2"/>
<proteinExistence type="predicted"/>
<protein>
    <recommendedName>
        <fullName evidence="3">TerB family tellurite resistance protein</fullName>
    </recommendedName>
</protein>
<keyword evidence="2" id="KW-1185">Reference proteome</keyword>
<name>A0A4V6Y1Y2_9BACT</name>
<gene>
    <name evidence="1" type="ORF">FDK13_18785</name>
</gene>
<dbReference type="Proteomes" id="UP000304900">
    <property type="component" value="Unassembled WGS sequence"/>
</dbReference>
<evidence type="ECO:0008006" key="3">
    <source>
        <dbReference type="Google" id="ProtNLM"/>
    </source>
</evidence>
<dbReference type="RefSeq" id="WP_137341546.1">
    <property type="nucleotide sequence ID" value="NZ_SZVO01000008.1"/>
</dbReference>